<feature type="region of interest" description="Disordered" evidence="1">
    <location>
        <begin position="1"/>
        <end position="44"/>
    </location>
</feature>
<feature type="transmembrane region" description="Helical" evidence="2">
    <location>
        <begin position="281"/>
        <end position="302"/>
    </location>
</feature>
<evidence type="ECO:0000313" key="4">
    <source>
        <dbReference type="EMBL" id="KAK6311030.1"/>
    </source>
</evidence>
<keyword evidence="2" id="KW-0812">Transmembrane</keyword>
<protein>
    <recommendedName>
        <fullName evidence="3">GRAM domain-containing protein</fullName>
    </recommendedName>
</protein>
<keyword evidence="2" id="KW-0472">Membrane</keyword>
<dbReference type="InterPro" id="IPR004182">
    <property type="entry name" value="GRAM"/>
</dbReference>
<dbReference type="AlphaFoldDB" id="A0AAN8QPF8"/>
<feature type="domain" description="GRAM" evidence="3">
    <location>
        <begin position="92"/>
        <end position="159"/>
    </location>
</feature>
<gene>
    <name evidence="4" type="ORF">J4Q44_G00190850</name>
</gene>
<keyword evidence="5" id="KW-1185">Reference proteome</keyword>
<evidence type="ECO:0000313" key="5">
    <source>
        <dbReference type="Proteomes" id="UP001356427"/>
    </source>
</evidence>
<organism evidence="4 5">
    <name type="scientific">Coregonus suidteri</name>
    <dbReference type="NCBI Taxonomy" id="861788"/>
    <lineage>
        <taxon>Eukaryota</taxon>
        <taxon>Metazoa</taxon>
        <taxon>Chordata</taxon>
        <taxon>Craniata</taxon>
        <taxon>Vertebrata</taxon>
        <taxon>Euteleostomi</taxon>
        <taxon>Actinopterygii</taxon>
        <taxon>Neopterygii</taxon>
        <taxon>Teleostei</taxon>
        <taxon>Protacanthopterygii</taxon>
        <taxon>Salmoniformes</taxon>
        <taxon>Salmonidae</taxon>
        <taxon>Coregoninae</taxon>
        <taxon>Coregonus</taxon>
    </lineage>
</organism>
<dbReference type="PANTHER" id="PTHR46645">
    <property type="entry name" value="GRAM DOMAIN-CONTAINING PROTEIN 2B-RELATED"/>
    <property type="match status" value="1"/>
</dbReference>
<accession>A0AAN8QPF8</accession>
<comment type="caution">
    <text evidence="4">The sequence shown here is derived from an EMBL/GenBank/DDBJ whole genome shotgun (WGS) entry which is preliminary data.</text>
</comment>
<reference evidence="4 5" key="1">
    <citation type="submission" date="2021-04" db="EMBL/GenBank/DDBJ databases">
        <authorList>
            <person name="De Guttry C."/>
            <person name="Zahm M."/>
            <person name="Klopp C."/>
            <person name="Cabau C."/>
            <person name="Louis A."/>
            <person name="Berthelot C."/>
            <person name="Parey E."/>
            <person name="Roest Crollius H."/>
            <person name="Montfort J."/>
            <person name="Robinson-Rechavi M."/>
            <person name="Bucao C."/>
            <person name="Bouchez O."/>
            <person name="Gislard M."/>
            <person name="Lluch J."/>
            <person name="Milhes M."/>
            <person name="Lampietro C."/>
            <person name="Lopez Roques C."/>
            <person name="Donnadieu C."/>
            <person name="Braasch I."/>
            <person name="Desvignes T."/>
            <person name="Postlethwait J."/>
            <person name="Bobe J."/>
            <person name="Wedekind C."/>
            <person name="Guiguen Y."/>
        </authorList>
    </citation>
    <scope>NUCLEOTIDE SEQUENCE [LARGE SCALE GENOMIC DNA]</scope>
    <source>
        <strain evidence="4">Cs_M1</strain>
        <tissue evidence="4">Blood</tissue>
    </source>
</reference>
<evidence type="ECO:0000256" key="1">
    <source>
        <dbReference type="SAM" id="MobiDB-lite"/>
    </source>
</evidence>
<dbReference type="Pfam" id="PF02893">
    <property type="entry name" value="GRAM"/>
    <property type="match status" value="1"/>
</dbReference>
<dbReference type="SMART" id="SM00568">
    <property type="entry name" value="GRAM"/>
    <property type="match status" value="1"/>
</dbReference>
<dbReference type="Proteomes" id="UP001356427">
    <property type="component" value="Unassembled WGS sequence"/>
</dbReference>
<evidence type="ECO:0000259" key="3">
    <source>
        <dbReference type="SMART" id="SM00568"/>
    </source>
</evidence>
<dbReference type="Gene3D" id="2.30.29.30">
    <property type="entry name" value="Pleckstrin-homology domain (PH domain)/Phosphotyrosine-binding domain (PTB)"/>
    <property type="match status" value="1"/>
</dbReference>
<proteinExistence type="predicted"/>
<dbReference type="InterPro" id="IPR052633">
    <property type="entry name" value="GRAM_domain_protein_2B"/>
</dbReference>
<dbReference type="EMBL" id="JAGTTL010000016">
    <property type="protein sequence ID" value="KAK6311030.1"/>
    <property type="molecule type" value="Genomic_DNA"/>
</dbReference>
<dbReference type="PANTHER" id="PTHR46645:SF1">
    <property type="entry name" value="GRAM DOMAIN-CONTAINING PROTEIN"/>
    <property type="match status" value="1"/>
</dbReference>
<keyword evidence="2" id="KW-1133">Transmembrane helix</keyword>
<evidence type="ECO:0000256" key="2">
    <source>
        <dbReference type="SAM" id="Phobius"/>
    </source>
</evidence>
<dbReference type="InterPro" id="IPR011993">
    <property type="entry name" value="PH-like_dom_sf"/>
</dbReference>
<name>A0AAN8QPF8_9TELE</name>
<sequence>MNMNLKHRKLSLDSSVSLENGGGGGSLGHRRGSRSKKSGEKTKRLEEAQMEIQELGHSLNRSNSLRSQTIEEDSFHRPDGAIAKNSFVKYNKTFHKLFRDIPTEEKVTHAFTCALQKEVLYHGKLFVSVNYVCFYSSVLLKDTKVVVQVSSVKEVKKQNSALSMLSIRTTDGNKYSFVSLRNRRVCYEILQSVCTQAQLLGEQGESGNSSPHFSGENGVDGVDQDIDTISSHSSRENSVERSLPIEVVYPDLPSRADSWVWIVTERVITLLLIRELRNLNVLLSIYLFLVVLLLLSSGYIGLRIVALEEQLSSLGALPEFSIHLREDQETA</sequence>